<organism evidence="1 2">
    <name type="scientific">Rhodopirellula maiorica SM1</name>
    <dbReference type="NCBI Taxonomy" id="1265738"/>
    <lineage>
        <taxon>Bacteria</taxon>
        <taxon>Pseudomonadati</taxon>
        <taxon>Planctomycetota</taxon>
        <taxon>Planctomycetia</taxon>
        <taxon>Pirellulales</taxon>
        <taxon>Pirellulaceae</taxon>
        <taxon>Novipirellula</taxon>
    </lineage>
</organism>
<sequence>MTGEGLVENGLSTAAWLGGIFVADCGLGIGRGALFLGDPGSLEKVVAPQRECDVLGSGQ</sequence>
<dbReference type="AlphaFoldDB" id="M5REB6"/>
<protein>
    <submittedName>
        <fullName evidence="1">Uncharacterized protein</fullName>
    </submittedName>
</protein>
<comment type="caution">
    <text evidence="1">The sequence shown here is derived from an EMBL/GenBank/DDBJ whole genome shotgun (WGS) entry which is preliminary data.</text>
</comment>
<evidence type="ECO:0000313" key="2">
    <source>
        <dbReference type="Proteomes" id="UP000011991"/>
    </source>
</evidence>
<gene>
    <name evidence="1" type="ORF">RMSM_05359</name>
</gene>
<reference evidence="1 2" key="1">
    <citation type="journal article" date="2013" name="Mar. Genomics">
        <title>Expression of sulfatases in Rhodopirellula baltica and the diversity of sulfatases in the genus Rhodopirellula.</title>
        <authorList>
            <person name="Wegner C.E."/>
            <person name="Richter-Heitmann T."/>
            <person name="Klindworth A."/>
            <person name="Klockow C."/>
            <person name="Richter M."/>
            <person name="Achstetter T."/>
            <person name="Glockner F.O."/>
            <person name="Harder J."/>
        </authorList>
    </citation>
    <scope>NUCLEOTIDE SEQUENCE [LARGE SCALE GENOMIC DNA]</scope>
    <source>
        <strain evidence="1 2">SM1</strain>
    </source>
</reference>
<keyword evidence="2" id="KW-1185">Reference proteome</keyword>
<name>M5REB6_9BACT</name>
<proteinExistence type="predicted"/>
<evidence type="ECO:0000313" key="1">
    <source>
        <dbReference type="EMBL" id="EMI17725.1"/>
    </source>
</evidence>
<accession>M5REB6</accession>
<dbReference type="Proteomes" id="UP000011991">
    <property type="component" value="Unassembled WGS sequence"/>
</dbReference>
<dbReference type="EMBL" id="ANOG01000761">
    <property type="protein sequence ID" value="EMI17725.1"/>
    <property type="molecule type" value="Genomic_DNA"/>
</dbReference>
<dbReference type="PATRIC" id="fig|1265738.3.peg.5373"/>